<organism evidence="1 2">
    <name type="scientific">Aspergillus cristatus</name>
    <name type="common">Chinese Fuzhuan brick tea-fermentation fungus</name>
    <name type="synonym">Eurotium cristatum</name>
    <dbReference type="NCBI Taxonomy" id="573508"/>
    <lineage>
        <taxon>Eukaryota</taxon>
        <taxon>Fungi</taxon>
        <taxon>Dikarya</taxon>
        <taxon>Ascomycota</taxon>
        <taxon>Pezizomycotina</taxon>
        <taxon>Eurotiomycetes</taxon>
        <taxon>Eurotiomycetidae</taxon>
        <taxon>Eurotiales</taxon>
        <taxon>Aspergillaceae</taxon>
        <taxon>Aspergillus</taxon>
        <taxon>Aspergillus subgen. Aspergillus</taxon>
    </lineage>
</organism>
<keyword evidence="2" id="KW-1185">Reference proteome</keyword>
<dbReference type="AlphaFoldDB" id="A0A1E3BEA6"/>
<gene>
    <name evidence="1" type="ORF">SI65_05835</name>
</gene>
<protein>
    <submittedName>
        <fullName evidence="1">Uncharacterized protein</fullName>
    </submittedName>
</protein>
<name>A0A1E3BEA6_ASPCR</name>
<proteinExistence type="predicted"/>
<dbReference type="STRING" id="573508.A0A1E3BEA6"/>
<dbReference type="EMBL" id="JXNT01000005">
    <property type="protein sequence ID" value="ODM19218.1"/>
    <property type="molecule type" value="Genomic_DNA"/>
</dbReference>
<comment type="caution">
    <text evidence="1">The sequence shown here is derived from an EMBL/GenBank/DDBJ whole genome shotgun (WGS) entry which is preliminary data.</text>
</comment>
<evidence type="ECO:0000313" key="1">
    <source>
        <dbReference type="EMBL" id="ODM19218.1"/>
    </source>
</evidence>
<dbReference type="OrthoDB" id="4472346at2759"/>
<dbReference type="Proteomes" id="UP000094569">
    <property type="component" value="Unassembled WGS sequence"/>
</dbReference>
<reference evidence="1 2" key="1">
    <citation type="journal article" date="2016" name="BMC Genomics">
        <title>Comparative genomic and transcriptomic analyses of the Fuzhuan brick tea-fermentation fungus Aspergillus cristatus.</title>
        <authorList>
            <person name="Ge Y."/>
            <person name="Wang Y."/>
            <person name="Liu Y."/>
            <person name="Tan Y."/>
            <person name="Ren X."/>
            <person name="Zhang X."/>
            <person name="Hyde K.D."/>
            <person name="Liu Y."/>
            <person name="Liu Z."/>
        </authorList>
    </citation>
    <scope>NUCLEOTIDE SEQUENCE [LARGE SCALE GENOMIC DNA]</scope>
    <source>
        <strain evidence="1 2">GZAAS20.1005</strain>
    </source>
</reference>
<evidence type="ECO:0000313" key="2">
    <source>
        <dbReference type="Proteomes" id="UP000094569"/>
    </source>
</evidence>
<accession>A0A1E3BEA6</accession>
<dbReference type="PANTHER" id="PTHR33266">
    <property type="entry name" value="CHROMOSOME 15, WHOLE GENOME SHOTGUN SEQUENCE"/>
    <property type="match status" value="1"/>
</dbReference>
<dbReference type="PANTHER" id="PTHR33266:SF1">
    <property type="entry name" value="F-BOX DOMAIN-CONTAINING PROTEIN"/>
    <property type="match status" value="1"/>
</dbReference>
<dbReference type="VEuPathDB" id="FungiDB:SI65_05835"/>
<sequence length="430" mass="49777">MDTSRMLRERVRSESHRDISLEEQEGSHFLRREYLDRLLPEHRKTMRDTLSQAIKDLPQELLWHQEPNAELLDGKLECIICLDEAAQLFKPRKNQNMNKSRFAAWRRALRHRATSENQTVKKLQCFGVVTDTTSRVSDLFNVLADKTLYNINKLPMNGQQLDDRYHRALFSFGRPLWGTLLSSNRVSIEDVKVMLRQKVPGFKDLHPSDKDDPNTAYIRALALIGYRCQFFITLSSLAEHLCSTYLRFIADVSDDRTLVRTLQPSEPVLSWMAAEAMKDPQTRLAMVDSLWSHTQRKLIHIGDLGEMVSMLILLYSFDKAHGHGRPRPITVADLFQALLPKEVHKKLASRCQKDSKFRQVWSGSVFFSHFLRTEKNDRKVTVGCDLIIPILFDQPRKWSYVLIQVKNAVDMNLTDSMETEALSARAARRP</sequence>